<evidence type="ECO:0000313" key="3">
    <source>
        <dbReference type="Proteomes" id="UP000027222"/>
    </source>
</evidence>
<dbReference type="STRING" id="685588.A0A067SS45"/>
<reference evidence="3" key="1">
    <citation type="journal article" date="2014" name="Proc. Natl. Acad. Sci. U.S.A.">
        <title>Extensive sampling of basidiomycete genomes demonstrates inadequacy of the white-rot/brown-rot paradigm for wood decay fungi.</title>
        <authorList>
            <person name="Riley R."/>
            <person name="Salamov A.A."/>
            <person name="Brown D.W."/>
            <person name="Nagy L.G."/>
            <person name="Floudas D."/>
            <person name="Held B.W."/>
            <person name="Levasseur A."/>
            <person name="Lombard V."/>
            <person name="Morin E."/>
            <person name="Otillar R."/>
            <person name="Lindquist E.A."/>
            <person name="Sun H."/>
            <person name="LaButti K.M."/>
            <person name="Schmutz J."/>
            <person name="Jabbour D."/>
            <person name="Luo H."/>
            <person name="Baker S.E."/>
            <person name="Pisabarro A.G."/>
            <person name="Walton J.D."/>
            <person name="Blanchette R.A."/>
            <person name="Henrissat B."/>
            <person name="Martin F."/>
            <person name="Cullen D."/>
            <person name="Hibbett D.S."/>
            <person name="Grigoriev I.V."/>
        </authorList>
    </citation>
    <scope>NUCLEOTIDE SEQUENCE [LARGE SCALE GENOMIC DNA]</scope>
    <source>
        <strain evidence="3">CBS 339.88</strain>
    </source>
</reference>
<dbReference type="OrthoDB" id="3267748at2759"/>
<accession>A0A067SS45</accession>
<proteinExistence type="predicted"/>
<feature type="compositionally biased region" description="Basic residues" evidence="1">
    <location>
        <begin position="1"/>
        <end position="13"/>
    </location>
</feature>
<feature type="region of interest" description="Disordered" evidence="1">
    <location>
        <begin position="1"/>
        <end position="26"/>
    </location>
</feature>
<dbReference type="AlphaFoldDB" id="A0A067SS45"/>
<dbReference type="HOGENOM" id="CLU_2542721_0_0_1"/>
<organism evidence="2 3">
    <name type="scientific">Galerina marginata (strain CBS 339.88)</name>
    <dbReference type="NCBI Taxonomy" id="685588"/>
    <lineage>
        <taxon>Eukaryota</taxon>
        <taxon>Fungi</taxon>
        <taxon>Dikarya</taxon>
        <taxon>Basidiomycota</taxon>
        <taxon>Agaricomycotina</taxon>
        <taxon>Agaricomycetes</taxon>
        <taxon>Agaricomycetidae</taxon>
        <taxon>Agaricales</taxon>
        <taxon>Agaricineae</taxon>
        <taxon>Strophariaceae</taxon>
        <taxon>Galerina</taxon>
    </lineage>
</organism>
<name>A0A067SS45_GALM3</name>
<evidence type="ECO:0000256" key="1">
    <source>
        <dbReference type="SAM" id="MobiDB-lite"/>
    </source>
</evidence>
<sequence length="83" mass="9627">MEGAKRHKRKKTGQSKLKPVPPKTYHGQENYKQFHQFLTDGLAYVTDGQVPREKQVYVLSRYLDGKARDFYVQEVAVNPGFQV</sequence>
<evidence type="ECO:0000313" key="2">
    <source>
        <dbReference type="EMBL" id="KDR73785.1"/>
    </source>
</evidence>
<protein>
    <submittedName>
        <fullName evidence="2">Uncharacterized protein</fullName>
    </submittedName>
</protein>
<dbReference type="EMBL" id="KL142385">
    <property type="protein sequence ID" value="KDR73785.1"/>
    <property type="molecule type" value="Genomic_DNA"/>
</dbReference>
<gene>
    <name evidence="2" type="ORF">GALMADRAFT_251592</name>
</gene>
<dbReference type="Proteomes" id="UP000027222">
    <property type="component" value="Unassembled WGS sequence"/>
</dbReference>
<keyword evidence="3" id="KW-1185">Reference proteome</keyword>